<evidence type="ECO:0000313" key="3">
    <source>
        <dbReference type="Proteomes" id="UP000221511"/>
    </source>
</evidence>
<organism evidence="2 3">
    <name type="scientific">Campylobacter phage PC5</name>
    <dbReference type="NCBI Taxonomy" id="1541690"/>
    <lineage>
        <taxon>Viruses</taxon>
        <taxon>Duplodnaviria</taxon>
        <taxon>Heunggongvirae</taxon>
        <taxon>Uroviricota</taxon>
        <taxon>Caudoviricetes</taxon>
        <taxon>Connertonviridae</taxon>
        <taxon>Fletchervirus</taxon>
        <taxon>Fletchervirus PC5</taxon>
    </lineage>
</organism>
<sequence>MNTVYSKYLCESSHYDQYKETRDIETANVEMKNMDRDLEFLKYRIEQKLEKANIEITEPYIEGECIKFALKNYNNEDNKKVKDILYNMRDISWGPISGDYSDMSQGYEVSLDLEDEY</sequence>
<dbReference type="Proteomes" id="UP000221511">
    <property type="component" value="Segment"/>
</dbReference>
<keyword evidence="1" id="KW-0175">Coiled coil</keyword>
<gene>
    <name evidence="2" type="ORF">PC5_00143</name>
</gene>
<protein>
    <submittedName>
        <fullName evidence="2">Uncharacterized protein</fullName>
    </submittedName>
</protein>
<dbReference type="EMBL" id="KX229736">
    <property type="protein sequence ID" value="ANH51262.1"/>
    <property type="molecule type" value="Genomic_DNA"/>
</dbReference>
<accession>A0A1B0XVY6</accession>
<name>A0A1B0XVY6_9CAUD</name>
<proteinExistence type="predicted"/>
<reference evidence="2 3" key="1">
    <citation type="submission" date="2016-05" db="EMBL/GenBank/DDBJ databases">
        <title>Campylobacter bacteriophages isolated in Slovenia.</title>
        <authorList>
            <person name="Janez N."/>
            <person name="Peterka M."/>
            <person name="Accetto T."/>
        </authorList>
    </citation>
    <scope>NUCLEOTIDE SEQUENCE [LARGE SCALE GENOMIC DNA]</scope>
</reference>
<evidence type="ECO:0000256" key="1">
    <source>
        <dbReference type="SAM" id="Coils"/>
    </source>
</evidence>
<keyword evidence="3" id="KW-1185">Reference proteome</keyword>
<feature type="coiled-coil region" evidence="1">
    <location>
        <begin position="24"/>
        <end position="51"/>
    </location>
</feature>
<evidence type="ECO:0000313" key="2">
    <source>
        <dbReference type="EMBL" id="ANH51262.1"/>
    </source>
</evidence>